<accession>A0A0V0RD58</accession>
<proteinExistence type="predicted"/>
<dbReference type="OrthoDB" id="10293654at2759"/>
<reference evidence="1 2" key="1">
    <citation type="submission" date="2015-01" db="EMBL/GenBank/DDBJ databases">
        <title>Evolution of Trichinella species and genotypes.</title>
        <authorList>
            <person name="Korhonen P.K."/>
            <person name="Edoardo P."/>
            <person name="Giuseppe L.R."/>
            <person name="Gasser R.B."/>
        </authorList>
    </citation>
    <scope>NUCLEOTIDE SEQUENCE [LARGE SCALE GENOMIC DNA]</scope>
    <source>
        <strain evidence="1">ISS37</strain>
    </source>
</reference>
<dbReference type="AlphaFoldDB" id="A0A0V0RD58"/>
<organism evidence="1 2">
    <name type="scientific">Trichinella nelsoni</name>
    <dbReference type="NCBI Taxonomy" id="6336"/>
    <lineage>
        <taxon>Eukaryota</taxon>
        <taxon>Metazoa</taxon>
        <taxon>Ecdysozoa</taxon>
        <taxon>Nematoda</taxon>
        <taxon>Enoplea</taxon>
        <taxon>Dorylaimia</taxon>
        <taxon>Trichinellida</taxon>
        <taxon>Trichinellidae</taxon>
        <taxon>Trichinella</taxon>
    </lineage>
</organism>
<comment type="caution">
    <text evidence="1">The sequence shown here is derived from an EMBL/GenBank/DDBJ whole genome shotgun (WGS) entry which is preliminary data.</text>
</comment>
<name>A0A0V0RD58_9BILA</name>
<evidence type="ECO:0000313" key="1">
    <source>
        <dbReference type="EMBL" id="KRX12364.1"/>
    </source>
</evidence>
<evidence type="ECO:0000313" key="2">
    <source>
        <dbReference type="Proteomes" id="UP000054630"/>
    </source>
</evidence>
<protein>
    <submittedName>
        <fullName evidence="1">Uncharacterized protein</fullName>
    </submittedName>
</protein>
<sequence>MFNVTDQKGSVERYLPLALHIFCQNVIIADYPRRQA</sequence>
<gene>
    <name evidence="1" type="ORF">T07_7009</name>
</gene>
<keyword evidence="2" id="KW-1185">Reference proteome</keyword>
<dbReference type="Proteomes" id="UP000054630">
    <property type="component" value="Unassembled WGS sequence"/>
</dbReference>
<dbReference type="EMBL" id="JYDL01000466">
    <property type="protein sequence ID" value="KRX12364.1"/>
    <property type="molecule type" value="Genomic_DNA"/>
</dbReference>